<organism evidence="3 4">
    <name type="scientific">Calocera cornea HHB12733</name>
    <dbReference type="NCBI Taxonomy" id="1353952"/>
    <lineage>
        <taxon>Eukaryota</taxon>
        <taxon>Fungi</taxon>
        <taxon>Dikarya</taxon>
        <taxon>Basidiomycota</taxon>
        <taxon>Agaricomycotina</taxon>
        <taxon>Dacrymycetes</taxon>
        <taxon>Dacrymycetales</taxon>
        <taxon>Dacrymycetaceae</taxon>
        <taxon>Calocera</taxon>
    </lineage>
</organism>
<dbReference type="Proteomes" id="UP000076842">
    <property type="component" value="Unassembled WGS sequence"/>
</dbReference>
<accession>A0A165DPS9</accession>
<sequence length="143" mass="16302">MIRQPTLRRTARSYTYRPFPSQAFSSVASSFVFSSTGSCRFLDVSPHFWPHRCLLVLRNEPFLRLALPQTQGRSTHAPPAYHPTRSIPSRMYTSKKPGNPKTTTTGLLRISTPISVSISVFISVFPLSIPFHFNRFARIQRYA</sequence>
<proteinExistence type="predicted"/>
<protein>
    <submittedName>
        <fullName evidence="3">Uncharacterized protein</fullName>
    </submittedName>
</protein>
<evidence type="ECO:0000313" key="4">
    <source>
        <dbReference type="Proteomes" id="UP000076842"/>
    </source>
</evidence>
<keyword evidence="4" id="KW-1185">Reference proteome</keyword>
<name>A0A165DPS9_9BASI</name>
<dbReference type="AlphaFoldDB" id="A0A165DPS9"/>
<feature type="region of interest" description="Disordered" evidence="1">
    <location>
        <begin position="72"/>
        <end position="104"/>
    </location>
</feature>
<evidence type="ECO:0000256" key="1">
    <source>
        <dbReference type="SAM" id="MobiDB-lite"/>
    </source>
</evidence>
<keyword evidence="2" id="KW-0472">Membrane</keyword>
<feature type="transmembrane region" description="Helical" evidence="2">
    <location>
        <begin position="114"/>
        <end position="133"/>
    </location>
</feature>
<keyword evidence="2" id="KW-1133">Transmembrane helix</keyword>
<reference evidence="3 4" key="1">
    <citation type="journal article" date="2016" name="Mol. Biol. Evol.">
        <title>Comparative Genomics of Early-Diverging Mushroom-Forming Fungi Provides Insights into the Origins of Lignocellulose Decay Capabilities.</title>
        <authorList>
            <person name="Nagy L.G."/>
            <person name="Riley R."/>
            <person name="Tritt A."/>
            <person name="Adam C."/>
            <person name="Daum C."/>
            <person name="Floudas D."/>
            <person name="Sun H."/>
            <person name="Yadav J.S."/>
            <person name="Pangilinan J."/>
            <person name="Larsson K.H."/>
            <person name="Matsuura K."/>
            <person name="Barry K."/>
            <person name="Labutti K."/>
            <person name="Kuo R."/>
            <person name="Ohm R.A."/>
            <person name="Bhattacharya S.S."/>
            <person name="Shirouzu T."/>
            <person name="Yoshinaga Y."/>
            <person name="Martin F.M."/>
            <person name="Grigoriev I.V."/>
            <person name="Hibbett D.S."/>
        </authorList>
    </citation>
    <scope>NUCLEOTIDE SEQUENCE [LARGE SCALE GENOMIC DNA]</scope>
    <source>
        <strain evidence="3 4">HHB12733</strain>
    </source>
</reference>
<evidence type="ECO:0000256" key="2">
    <source>
        <dbReference type="SAM" id="Phobius"/>
    </source>
</evidence>
<gene>
    <name evidence="3" type="ORF">CALCODRAFT_57027</name>
</gene>
<keyword evidence="2" id="KW-0812">Transmembrane</keyword>
<dbReference type="InParanoid" id="A0A165DPS9"/>
<evidence type="ECO:0000313" key="3">
    <source>
        <dbReference type="EMBL" id="KZT53279.1"/>
    </source>
</evidence>
<dbReference type="EMBL" id="KV424042">
    <property type="protein sequence ID" value="KZT53279.1"/>
    <property type="molecule type" value="Genomic_DNA"/>
</dbReference>